<organism evidence="2">
    <name type="scientific">uncultured Craurococcus sp</name>
    <dbReference type="NCBI Taxonomy" id="1135998"/>
    <lineage>
        <taxon>Bacteria</taxon>
        <taxon>Pseudomonadati</taxon>
        <taxon>Pseudomonadota</taxon>
        <taxon>Alphaproteobacteria</taxon>
        <taxon>Acetobacterales</taxon>
        <taxon>Acetobacteraceae</taxon>
        <taxon>Craurococcus</taxon>
        <taxon>environmental samples</taxon>
    </lineage>
</organism>
<protein>
    <submittedName>
        <fullName evidence="2">Uncharacterized protein</fullName>
    </submittedName>
</protein>
<feature type="compositionally biased region" description="Basic and acidic residues" evidence="1">
    <location>
        <begin position="67"/>
        <end position="77"/>
    </location>
</feature>
<feature type="non-terminal residue" evidence="2">
    <location>
        <position position="1"/>
    </location>
</feature>
<feature type="region of interest" description="Disordered" evidence="1">
    <location>
        <begin position="1"/>
        <end position="92"/>
    </location>
</feature>
<evidence type="ECO:0000256" key="1">
    <source>
        <dbReference type="SAM" id="MobiDB-lite"/>
    </source>
</evidence>
<feature type="non-terminal residue" evidence="2">
    <location>
        <position position="92"/>
    </location>
</feature>
<sequence length="92" mass="9418">EHPNLHRCRPAGPRAGGGGAAAADRPRRGPAGDDAGGAGPELRQHRPAADGERARGDDASLLGGHGLHADLHHDDPAIRQALRPPWPAVAGM</sequence>
<proteinExistence type="predicted"/>
<dbReference type="EMBL" id="CADCTD010000012">
    <property type="protein sequence ID" value="CAA9221820.1"/>
    <property type="molecule type" value="Genomic_DNA"/>
</dbReference>
<dbReference type="AlphaFoldDB" id="A0A6J4HE31"/>
<reference evidence="2" key="1">
    <citation type="submission" date="2020-02" db="EMBL/GenBank/DDBJ databases">
        <authorList>
            <person name="Meier V. D."/>
        </authorList>
    </citation>
    <scope>NUCLEOTIDE SEQUENCE</scope>
    <source>
        <strain evidence="2">AVDCRST_MAG27</strain>
    </source>
</reference>
<accession>A0A6J4HE31</accession>
<feature type="compositionally biased region" description="Basic and acidic residues" evidence="1">
    <location>
        <begin position="42"/>
        <end position="58"/>
    </location>
</feature>
<name>A0A6J4HE31_9PROT</name>
<gene>
    <name evidence="2" type="ORF">AVDCRST_MAG27-537</name>
</gene>
<evidence type="ECO:0000313" key="2">
    <source>
        <dbReference type="EMBL" id="CAA9221820.1"/>
    </source>
</evidence>